<dbReference type="HOGENOM" id="CLU_621865_0_0_1"/>
<dbReference type="GeneID" id="7823019"/>
<feature type="region of interest" description="Disordered" evidence="1">
    <location>
        <begin position="419"/>
        <end position="441"/>
    </location>
</feature>
<dbReference type="InParanoid" id="Q24FC5"/>
<dbReference type="Gene3D" id="2.60.120.10">
    <property type="entry name" value="Jelly Rolls"/>
    <property type="match status" value="1"/>
</dbReference>
<dbReference type="InterPro" id="IPR018490">
    <property type="entry name" value="cNMP-bd_dom_sf"/>
</dbReference>
<organism evidence="3 4">
    <name type="scientific">Tetrahymena thermophila (strain SB210)</name>
    <dbReference type="NCBI Taxonomy" id="312017"/>
    <lineage>
        <taxon>Eukaryota</taxon>
        <taxon>Sar</taxon>
        <taxon>Alveolata</taxon>
        <taxon>Ciliophora</taxon>
        <taxon>Intramacronucleata</taxon>
        <taxon>Oligohymenophorea</taxon>
        <taxon>Hymenostomatida</taxon>
        <taxon>Tetrahymenina</taxon>
        <taxon>Tetrahymenidae</taxon>
        <taxon>Tetrahymena</taxon>
    </lineage>
</organism>
<dbReference type="GO" id="GO:0005952">
    <property type="term" value="C:cAMP-dependent protein kinase complex"/>
    <property type="evidence" value="ECO:0007669"/>
    <property type="project" value="InterPro"/>
</dbReference>
<dbReference type="SUPFAM" id="SSF51206">
    <property type="entry name" value="cAMP-binding domain-like"/>
    <property type="match status" value="1"/>
</dbReference>
<dbReference type="PANTHER" id="PTHR11635">
    <property type="entry name" value="CAMP-DEPENDENT PROTEIN KINASE REGULATORY CHAIN"/>
    <property type="match status" value="1"/>
</dbReference>
<reference evidence="4" key="1">
    <citation type="journal article" date="2006" name="PLoS Biol.">
        <title>Macronuclear genome sequence of the ciliate Tetrahymena thermophila, a model eukaryote.</title>
        <authorList>
            <person name="Eisen J.A."/>
            <person name="Coyne R.S."/>
            <person name="Wu M."/>
            <person name="Wu D."/>
            <person name="Thiagarajan M."/>
            <person name="Wortman J.R."/>
            <person name="Badger J.H."/>
            <person name="Ren Q."/>
            <person name="Amedeo P."/>
            <person name="Jones K.M."/>
            <person name="Tallon L.J."/>
            <person name="Delcher A.L."/>
            <person name="Salzberg S.L."/>
            <person name="Silva J.C."/>
            <person name="Haas B.J."/>
            <person name="Majoros W.H."/>
            <person name="Farzad M."/>
            <person name="Carlton J.M."/>
            <person name="Smith R.K. Jr."/>
            <person name="Garg J."/>
            <person name="Pearlman R.E."/>
            <person name="Karrer K.M."/>
            <person name="Sun L."/>
            <person name="Manning G."/>
            <person name="Elde N.C."/>
            <person name="Turkewitz A.P."/>
            <person name="Asai D.J."/>
            <person name="Wilkes D.E."/>
            <person name="Wang Y."/>
            <person name="Cai H."/>
            <person name="Collins K."/>
            <person name="Stewart B.A."/>
            <person name="Lee S.R."/>
            <person name="Wilamowska K."/>
            <person name="Weinberg Z."/>
            <person name="Ruzzo W.L."/>
            <person name="Wloga D."/>
            <person name="Gaertig J."/>
            <person name="Frankel J."/>
            <person name="Tsao C.-C."/>
            <person name="Gorovsky M.A."/>
            <person name="Keeling P.J."/>
            <person name="Waller R.F."/>
            <person name="Patron N.J."/>
            <person name="Cherry J.M."/>
            <person name="Stover N.A."/>
            <person name="Krieger C.J."/>
            <person name="del Toro C."/>
            <person name="Ryder H.F."/>
            <person name="Williamson S.C."/>
            <person name="Barbeau R.A."/>
            <person name="Hamilton E.P."/>
            <person name="Orias E."/>
        </authorList>
    </citation>
    <scope>NUCLEOTIDE SEQUENCE [LARGE SCALE GENOMIC DNA]</scope>
    <source>
        <strain evidence="4">SB210</strain>
    </source>
</reference>
<feature type="compositionally biased region" description="Polar residues" evidence="1">
    <location>
        <begin position="429"/>
        <end position="441"/>
    </location>
</feature>
<dbReference type="KEGG" id="tet:TTHERM_00865380"/>
<protein>
    <submittedName>
        <fullName evidence="3">Cyclic nucleotide-binding domain protein</fullName>
    </submittedName>
</protein>
<sequence>MKQERVVNNFLRSVTILCHLSNNSLNKIQQNLEKKTYQKGEIVVNEGQSLDYIYLIFEGEFVINKKIDVVFQISELESKKESKKVSVVQISSSHFFGCQELIQNIPSQFQLVAHTDQCIAYLIPKKDLFNLITFEEEHLKRVVKICDAWNQFLIDLVTKAQKLIVSKKQFLVQNKLQIKEAEKIQKIKEAKVLNRFLPEICSETPKNKKISQAQDVTSLKHTLNELLPSRIKGIKSMANLQQKSDIFSEEFYQKTNNQERAKLDQVRYDKQLVNFNLQNRSNIIYNKVEIFAYSKNDENIISQPRAYKNELIKKINKAKQQEGEDLGQVTPKQITSPKHEKYFKSIDKRLCDLKNKYSGSQNSLNSYLTLDSPKSISNINDYSKYIDQPNSIFHSPKYRSLNLGFTSIKQPKSIIIQKSNNKTNNQSSLTSINVSPYSTPL</sequence>
<proteinExistence type="predicted"/>
<dbReference type="PROSITE" id="PS50042">
    <property type="entry name" value="CNMP_BINDING_3"/>
    <property type="match status" value="1"/>
</dbReference>
<gene>
    <name evidence="3" type="ORF">TTHERM_00865380</name>
</gene>
<accession>Q24FC5</accession>
<dbReference type="CDD" id="cd00038">
    <property type="entry name" value="CAP_ED"/>
    <property type="match status" value="1"/>
</dbReference>
<evidence type="ECO:0000313" key="4">
    <source>
        <dbReference type="Proteomes" id="UP000009168"/>
    </source>
</evidence>
<dbReference type="InterPro" id="IPR014710">
    <property type="entry name" value="RmlC-like_jellyroll"/>
</dbReference>
<feature type="domain" description="Cyclic nucleotide-binding" evidence="2">
    <location>
        <begin position="16"/>
        <end position="116"/>
    </location>
</feature>
<dbReference type="GO" id="GO:0005829">
    <property type="term" value="C:cytosol"/>
    <property type="evidence" value="ECO:0007669"/>
    <property type="project" value="TreeGrafter"/>
</dbReference>
<name>Q24FC5_TETTS</name>
<evidence type="ECO:0000259" key="2">
    <source>
        <dbReference type="PROSITE" id="PS50042"/>
    </source>
</evidence>
<dbReference type="AlphaFoldDB" id="Q24FC5"/>
<dbReference type="InterPro" id="IPR000595">
    <property type="entry name" value="cNMP-bd_dom"/>
</dbReference>
<dbReference type="EMBL" id="GG662285">
    <property type="protein sequence ID" value="EAS06533.1"/>
    <property type="molecule type" value="Genomic_DNA"/>
</dbReference>
<feature type="compositionally biased region" description="Low complexity" evidence="1">
    <location>
        <begin position="419"/>
        <end position="428"/>
    </location>
</feature>
<dbReference type="Pfam" id="PF00027">
    <property type="entry name" value="cNMP_binding"/>
    <property type="match status" value="1"/>
</dbReference>
<dbReference type="InterPro" id="IPR050503">
    <property type="entry name" value="cAMP-dep_PK_reg_su-like"/>
</dbReference>
<dbReference type="OrthoDB" id="68328at2759"/>
<keyword evidence="4" id="KW-1185">Reference proteome</keyword>
<dbReference type="PANTHER" id="PTHR11635:SF152">
    <property type="entry name" value="CAMP-DEPENDENT PROTEIN KINASE TYPE I REGULATORY SUBUNIT-RELATED"/>
    <property type="match status" value="1"/>
</dbReference>
<dbReference type="RefSeq" id="XP_001026778.1">
    <property type="nucleotide sequence ID" value="XM_001026778.3"/>
</dbReference>
<dbReference type="Proteomes" id="UP000009168">
    <property type="component" value="Unassembled WGS sequence"/>
</dbReference>
<evidence type="ECO:0000313" key="3">
    <source>
        <dbReference type="EMBL" id="EAS06533.1"/>
    </source>
</evidence>
<evidence type="ECO:0000256" key="1">
    <source>
        <dbReference type="SAM" id="MobiDB-lite"/>
    </source>
</evidence>